<dbReference type="EMBL" id="JAOUSF010000003">
    <property type="protein sequence ID" value="MCU9613587.1"/>
    <property type="molecule type" value="Genomic_DNA"/>
</dbReference>
<name>A0AAE3LN83_9BACI</name>
<dbReference type="Pfam" id="PF08924">
    <property type="entry name" value="Rv2525c_GlyHyd-like"/>
    <property type="match status" value="1"/>
</dbReference>
<reference evidence="3" key="1">
    <citation type="submission" date="2022-10" db="EMBL/GenBank/DDBJ databases">
        <title>Description of Fervidibacillus gen. nov. in the family Fervidibacillaceae fam. nov. with two species, Fervidibacillus albus sp. nov., and Fervidibacillus halotolerans sp. nov., isolated from tidal flat sediments.</title>
        <authorList>
            <person name="Kwon K.K."/>
            <person name="Yang S.-H."/>
        </authorList>
    </citation>
    <scope>NUCLEOTIDE SEQUENCE</scope>
    <source>
        <strain evidence="3">JCM 19140</strain>
    </source>
</reference>
<comment type="caution">
    <text evidence="3">The sequence shown here is derived from an EMBL/GenBank/DDBJ whole genome shotgun (WGS) entry which is preliminary data.</text>
</comment>
<protein>
    <submittedName>
        <fullName evidence="3">DUF1906 domain-containing protein</fullName>
    </submittedName>
</protein>
<evidence type="ECO:0000259" key="2">
    <source>
        <dbReference type="Pfam" id="PF08924"/>
    </source>
</evidence>
<dbReference type="Proteomes" id="UP001209318">
    <property type="component" value="Unassembled WGS sequence"/>
</dbReference>
<accession>A0AAE3LN83</accession>
<evidence type="ECO:0000256" key="1">
    <source>
        <dbReference type="SAM" id="Phobius"/>
    </source>
</evidence>
<organism evidence="3 4">
    <name type="scientific">Perspicuibacillus lycopersici</name>
    <dbReference type="NCBI Taxonomy" id="1325689"/>
    <lineage>
        <taxon>Bacteria</taxon>
        <taxon>Bacillati</taxon>
        <taxon>Bacillota</taxon>
        <taxon>Bacilli</taxon>
        <taxon>Bacillales</taxon>
        <taxon>Bacillaceae</taxon>
        <taxon>Perspicuibacillus</taxon>
    </lineage>
</organism>
<feature type="domain" description="Rv2525c-like glycoside hydrolase-like" evidence="2">
    <location>
        <begin position="83"/>
        <end position="184"/>
    </location>
</feature>
<dbReference type="SUPFAM" id="SSF51445">
    <property type="entry name" value="(Trans)glycosidases"/>
    <property type="match status" value="1"/>
</dbReference>
<evidence type="ECO:0000313" key="3">
    <source>
        <dbReference type="EMBL" id="MCU9613587.1"/>
    </source>
</evidence>
<dbReference type="InterPro" id="IPR017853">
    <property type="entry name" value="GH"/>
</dbReference>
<feature type="transmembrane region" description="Helical" evidence="1">
    <location>
        <begin position="12"/>
        <end position="30"/>
    </location>
</feature>
<gene>
    <name evidence="3" type="ORF">OEV98_08445</name>
</gene>
<keyword evidence="4" id="KW-1185">Reference proteome</keyword>
<sequence>MSNLRLRLIIQWVALFLLFLIPIFSIMVIFHSMNNTGNNGGDEKEDKPKEDKPEIIWGVDSASYTNNDLFVCVKDNFGSPEVWGRYLGTKDNVSTGLDKDEIKLLHDENIKILLIYNHFTDATGYDNGVKQAKEAIKLAEELGVPEGKAIFADIEPDYPVNKAFIIGWMEEINNSSYKPGIYGVFTEDRDLYHEYADAAAENDQINKSVIIWTAYPHEGITSKEKAPKFAGVAPEGSKLYGWQYGIDAEKCTIDTNLFKGEILDFLW</sequence>
<dbReference type="Gene3D" id="3.20.20.80">
    <property type="entry name" value="Glycosidases"/>
    <property type="match status" value="1"/>
</dbReference>
<keyword evidence="1" id="KW-1133">Transmembrane helix</keyword>
<dbReference type="AlphaFoldDB" id="A0AAE3LN83"/>
<evidence type="ECO:0000313" key="4">
    <source>
        <dbReference type="Proteomes" id="UP001209318"/>
    </source>
</evidence>
<proteinExistence type="predicted"/>
<dbReference type="RefSeq" id="WP_263072830.1">
    <property type="nucleotide sequence ID" value="NZ_JAOUSF010000003.1"/>
</dbReference>
<keyword evidence="1" id="KW-0812">Transmembrane</keyword>
<dbReference type="InterPro" id="IPR015020">
    <property type="entry name" value="Rv2525c-like_Glyco_Hydro-like"/>
</dbReference>
<keyword evidence="1" id="KW-0472">Membrane</keyword>